<comment type="caution">
    <text evidence="1">The sequence shown here is derived from an EMBL/GenBank/DDBJ whole genome shotgun (WGS) entry which is preliminary data.</text>
</comment>
<sequence>MKKLTLTLALVGITIAVAAALLFLPTHTTLGKEVLSKPIAEEFKLVGYRSLSTDPATTGQIHYFVVGLDANVDELTPFLITTDRFVRVSAVEENSFHLTINGKISAYHNDLWVKRSNGTVKHWRVSADANYQR</sequence>
<dbReference type="RefSeq" id="WP_168834984.1">
    <property type="nucleotide sequence ID" value="NZ_JABAIK010000002.1"/>
</dbReference>
<dbReference type="AlphaFoldDB" id="A0A7X8YG00"/>
<gene>
    <name evidence="1" type="ORF">HGP28_03165</name>
</gene>
<reference evidence="1 2" key="1">
    <citation type="submission" date="2020-04" db="EMBL/GenBank/DDBJ databases">
        <title>Vibrio sp. SM6, a novel species isolated from seawater.</title>
        <authorList>
            <person name="Wang X."/>
        </authorList>
    </citation>
    <scope>NUCLEOTIDE SEQUENCE [LARGE SCALE GENOMIC DNA]</scope>
    <source>
        <strain evidence="1 2">SM6</strain>
    </source>
</reference>
<evidence type="ECO:0000313" key="2">
    <source>
        <dbReference type="Proteomes" id="UP000535589"/>
    </source>
</evidence>
<evidence type="ECO:0000313" key="1">
    <source>
        <dbReference type="EMBL" id="NLS11891.1"/>
    </source>
</evidence>
<organism evidence="1 2">
    <name type="scientific">Vibrio agarilyticus</name>
    <dbReference type="NCBI Taxonomy" id="2726741"/>
    <lineage>
        <taxon>Bacteria</taxon>
        <taxon>Pseudomonadati</taxon>
        <taxon>Pseudomonadota</taxon>
        <taxon>Gammaproteobacteria</taxon>
        <taxon>Vibrionales</taxon>
        <taxon>Vibrionaceae</taxon>
        <taxon>Vibrio</taxon>
    </lineage>
</organism>
<protein>
    <submittedName>
        <fullName evidence="1">Uncharacterized protein</fullName>
    </submittedName>
</protein>
<dbReference type="Proteomes" id="UP000535589">
    <property type="component" value="Unassembled WGS sequence"/>
</dbReference>
<proteinExistence type="predicted"/>
<keyword evidence="2" id="KW-1185">Reference proteome</keyword>
<dbReference type="EMBL" id="JABAIK010000002">
    <property type="protein sequence ID" value="NLS11891.1"/>
    <property type="molecule type" value="Genomic_DNA"/>
</dbReference>
<accession>A0A7X8YG00</accession>
<name>A0A7X8YG00_9VIBR</name>